<protein>
    <submittedName>
        <fullName evidence="1">Uncharacterized protein</fullName>
    </submittedName>
</protein>
<keyword evidence="2" id="KW-1185">Reference proteome</keyword>
<dbReference type="Proteomes" id="UP001469553">
    <property type="component" value="Unassembled WGS sequence"/>
</dbReference>
<dbReference type="EMBL" id="JAHRIP010032331">
    <property type="protein sequence ID" value="MEQ2293323.1"/>
    <property type="molecule type" value="Genomic_DNA"/>
</dbReference>
<comment type="caution">
    <text evidence="1">The sequence shown here is derived from an EMBL/GenBank/DDBJ whole genome shotgun (WGS) entry which is preliminary data.</text>
</comment>
<evidence type="ECO:0000313" key="1">
    <source>
        <dbReference type="EMBL" id="MEQ2293323.1"/>
    </source>
</evidence>
<gene>
    <name evidence="1" type="ORF">AMECASPLE_032153</name>
</gene>
<proteinExistence type="predicted"/>
<feature type="non-terminal residue" evidence="1">
    <location>
        <position position="1"/>
    </location>
</feature>
<organism evidence="1 2">
    <name type="scientific">Ameca splendens</name>
    <dbReference type="NCBI Taxonomy" id="208324"/>
    <lineage>
        <taxon>Eukaryota</taxon>
        <taxon>Metazoa</taxon>
        <taxon>Chordata</taxon>
        <taxon>Craniata</taxon>
        <taxon>Vertebrata</taxon>
        <taxon>Euteleostomi</taxon>
        <taxon>Actinopterygii</taxon>
        <taxon>Neopterygii</taxon>
        <taxon>Teleostei</taxon>
        <taxon>Neoteleostei</taxon>
        <taxon>Acanthomorphata</taxon>
        <taxon>Ovalentaria</taxon>
        <taxon>Atherinomorphae</taxon>
        <taxon>Cyprinodontiformes</taxon>
        <taxon>Goodeidae</taxon>
        <taxon>Ameca</taxon>
    </lineage>
</organism>
<accession>A0ABV0YHK5</accession>
<sequence length="218" mass="25409">WRLAKDPAQAAKRFKQKMLSEHASGKSLELKMDVKDTEEDRERALLSFYKHEHQWACPLLSTLEGGTGRTLLFEDPELATIVIEDCTDLHVGSIIKALEQKELSQEQKDVIYELCLSWDLPAVTKTNQRWLHNKLLVHAVIGRTMRQIKQCRKGLKYVMVWPLLTSKPDVVPILFPKMAQKKFTPQVILEKITWPVEDSDEEDEEFDLETKWFSKDIY</sequence>
<evidence type="ECO:0000313" key="2">
    <source>
        <dbReference type="Proteomes" id="UP001469553"/>
    </source>
</evidence>
<reference evidence="1 2" key="1">
    <citation type="submission" date="2021-06" db="EMBL/GenBank/DDBJ databases">
        <authorList>
            <person name="Palmer J.M."/>
        </authorList>
    </citation>
    <scope>NUCLEOTIDE SEQUENCE [LARGE SCALE GENOMIC DNA]</scope>
    <source>
        <strain evidence="1 2">AS_MEX2019</strain>
        <tissue evidence="1">Muscle</tissue>
    </source>
</reference>
<name>A0ABV0YHK5_9TELE</name>